<dbReference type="Proteomes" id="UP000003688">
    <property type="component" value="Unassembled WGS sequence"/>
</dbReference>
<evidence type="ECO:0000313" key="1">
    <source>
        <dbReference type="EMBL" id="EEF59931.1"/>
    </source>
</evidence>
<accession>B9XJQ5</accession>
<gene>
    <name evidence="1" type="ORF">Cflav_PD2735</name>
</gene>
<evidence type="ECO:0000313" key="2">
    <source>
        <dbReference type="Proteomes" id="UP000003688"/>
    </source>
</evidence>
<organism evidence="1 2">
    <name type="scientific">Pedosphaera parvula (strain Ellin514)</name>
    <dbReference type="NCBI Taxonomy" id="320771"/>
    <lineage>
        <taxon>Bacteria</taxon>
        <taxon>Pseudomonadati</taxon>
        <taxon>Verrucomicrobiota</taxon>
        <taxon>Pedosphaerae</taxon>
        <taxon>Pedosphaerales</taxon>
        <taxon>Pedosphaeraceae</taxon>
        <taxon>Pedosphaera</taxon>
    </lineage>
</organism>
<dbReference type="Gene3D" id="1.10.575.10">
    <property type="entry name" value="P1 Nuclease"/>
    <property type="match status" value="1"/>
</dbReference>
<comment type="caution">
    <text evidence="1">The sequence shown here is derived from an EMBL/GenBank/DDBJ whole genome shotgun (WGS) entry which is preliminary data.</text>
</comment>
<dbReference type="RefSeq" id="WP_007416048.1">
    <property type="nucleotide sequence ID" value="NZ_ABOX02000022.1"/>
</dbReference>
<name>B9XJQ5_PEDPL</name>
<protein>
    <submittedName>
        <fullName evidence="1">Uncharacterized protein</fullName>
    </submittedName>
</protein>
<sequence length="86" mass="9372">MYIENKNALPAGVGGFAEWSEFTGLERSRAVALDKGYLQGELKGSTSPERAHSLPGDYTKNAKAVAERRAALAGYRLADEIQKCLR</sequence>
<dbReference type="AlphaFoldDB" id="B9XJQ5"/>
<dbReference type="EMBL" id="ABOX02000022">
    <property type="protein sequence ID" value="EEF59931.1"/>
    <property type="molecule type" value="Genomic_DNA"/>
</dbReference>
<dbReference type="InterPro" id="IPR008947">
    <property type="entry name" value="PLipase_C/P1_nuclease_dom_sf"/>
</dbReference>
<dbReference type="GO" id="GO:0016788">
    <property type="term" value="F:hydrolase activity, acting on ester bonds"/>
    <property type="evidence" value="ECO:0007669"/>
    <property type="project" value="InterPro"/>
</dbReference>
<reference evidence="1 2" key="1">
    <citation type="journal article" date="2011" name="J. Bacteriol.">
        <title>Genome sequence of 'Pedosphaera parvula' Ellin514, an aerobic Verrucomicrobial isolate from pasture soil.</title>
        <authorList>
            <person name="Kant R."/>
            <person name="van Passel M.W."/>
            <person name="Sangwan P."/>
            <person name="Palva A."/>
            <person name="Lucas S."/>
            <person name="Copeland A."/>
            <person name="Lapidus A."/>
            <person name="Glavina Del Rio T."/>
            <person name="Dalin E."/>
            <person name="Tice H."/>
            <person name="Bruce D."/>
            <person name="Goodwin L."/>
            <person name="Pitluck S."/>
            <person name="Chertkov O."/>
            <person name="Larimer F.W."/>
            <person name="Land M.L."/>
            <person name="Hauser L."/>
            <person name="Brettin T.S."/>
            <person name="Detter J.C."/>
            <person name="Han S."/>
            <person name="de Vos W.M."/>
            <person name="Janssen P.H."/>
            <person name="Smidt H."/>
        </authorList>
    </citation>
    <scope>NUCLEOTIDE SEQUENCE [LARGE SCALE GENOMIC DNA]</scope>
    <source>
        <strain evidence="1 2">Ellin514</strain>
    </source>
</reference>
<proteinExistence type="predicted"/>
<keyword evidence="2" id="KW-1185">Reference proteome</keyword>